<dbReference type="STRING" id="153721.MYP_4808"/>
<dbReference type="EMBL" id="BBLT01000014">
    <property type="protein sequence ID" value="GAL87578.1"/>
    <property type="molecule type" value="Genomic_DNA"/>
</dbReference>
<dbReference type="AlphaFoldDB" id="A0A098LN65"/>
<dbReference type="InterPro" id="IPR037278">
    <property type="entry name" value="ARFGAP/RecO"/>
</dbReference>
<dbReference type="eggNOG" id="COG1381">
    <property type="taxonomic scope" value="Bacteria"/>
</dbReference>
<reference evidence="1 2" key="1">
    <citation type="submission" date="2014-09" db="EMBL/GenBank/DDBJ databases">
        <title>Sporocytophaga myxococcoides PG-01 genome sequencing.</title>
        <authorList>
            <person name="Liu L."/>
            <person name="Gao P.J."/>
            <person name="Chen G.J."/>
            <person name="Wang L.S."/>
        </authorList>
    </citation>
    <scope>NUCLEOTIDE SEQUENCE [LARGE SCALE GENOMIC DNA]</scope>
    <source>
        <strain evidence="1 2">PG-01</strain>
    </source>
</reference>
<proteinExistence type="predicted"/>
<evidence type="ECO:0000313" key="1">
    <source>
        <dbReference type="EMBL" id="GAL87578.1"/>
    </source>
</evidence>
<dbReference type="GO" id="GO:0006310">
    <property type="term" value="P:DNA recombination"/>
    <property type="evidence" value="ECO:0007669"/>
    <property type="project" value="InterPro"/>
</dbReference>
<sequence>MIAEVLIKTLKEEEANKDLFFFLHKSLIILDSLESDYENFHIHFLFQLSSFHGIFPSSAKDIITSTAIILTKEEEAKINQFIGSDFFEPVKISNSVRQRLLEILLQFFNKHIENFGELKSVKILREVLH</sequence>
<dbReference type="InterPro" id="IPR003717">
    <property type="entry name" value="RecO"/>
</dbReference>
<dbReference type="GO" id="GO:0006281">
    <property type="term" value="P:DNA repair"/>
    <property type="evidence" value="ECO:0007669"/>
    <property type="project" value="InterPro"/>
</dbReference>
<organism evidence="1 2">
    <name type="scientific">Sporocytophaga myxococcoides</name>
    <dbReference type="NCBI Taxonomy" id="153721"/>
    <lineage>
        <taxon>Bacteria</taxon>
        <taxon>Pseudomonadati</taxon>
        <taxon>Bacteroidota</taxon>
        <taxon>Cytophagia</taxon>
        <taxon>Cytophagales</taxon>
        <taxon>Cytophagaceae</taxon>
        <taxon>Sporocytophaga</taxon>
    </lineage>
</organism>
<dbReference type="Proteomes" id="UP000030185">
    <property type="component" value="Unassembled WGS sequence"/>
</dbReference>
<name>A0A098LN65_9BACT</name>
<protein>
    <submittedName>
        <fullName evidence="1">DNA repair protein recO</fullName>
    </submittedName>
</protein>
<evidence type="ECO:0000313" key="2">
    <source>
        <dbReference type="Proteomes" id="UP000030185"/>
    </source>
</evidence>
<dbReference type="SUPFAM" id="SSF57863">
    <property type="entry name" value="ArfGap/RecO-like zinc finger"/>
    <property type="match status" value="1"/>
</dbReference>
<dbReference type="Pfam" id="PF02565">
    <property type="entry name" value="RecO_C"/>
    <property type="match status" value="1"/>
</dbReference>
<comment type="caution">
    <text evidence="1">The sequence shown here is derived from an EMBL/GenBank/DDBJ whole genome shotgun (WGS) entry which is preliminary data.</text>
</comment>
<accession>A0A098LN65</accession>
<gene>
    <name evidence="1" type="ORF">MYP_4808</name>
</gene>
<keyword evidence="2" id="KW-1185">Reference proteome</keyword>